<name>A0A5J6V6Y2_9MICO</name>
<evidence type="ECO:0000313" key="2">
    <source>
        <dbReference type="EMBL" id="QFG69545.1"/>
    </source>
</evidence>
<dbReference type="OrthoDB" id="4774469at2"/>
<feature type="transmembrane region" description="Helical" evidence="1">
    <location>
        <begin position="50"/>
        <end position="83"/>
    </location>
</feature>
<protein>
    <submittedName>
        <fullName evidence="2">DUF2516 family protein</fullName>
    </submittedName>
</protein>
<dbReference type="Pfam" id="PF10724">
    <property type="entry name" value="DUF2516"/>
    <property type="match status" value="1"/>
</dbReference>
<feature type="transmembrane region" description="Helical" evidence="1">
    <location>
        <begin position="12"/>
        <end position="29"/>
    </location>
</feature>
<keyword evidence="1" id="KW-1133">Transmembrane helix</keyword>
<evidence type="ECO:0000313" key="3">
    <source>
        <dbReference type="Proteomes" id="UP000326546"/>
    </source>
</evidence>
<dbReference type="Proteomes" id="UP000326546">
    <property type="component" value="Chromosome"/>
</dbReference>
<dbReference type="InterPro" id="IPR019662">
    <property type="entry name" value="DUF2516"/>
</dbReference>
<dbReference type="RefSeq" id="WP_158061948.1">
    <property type="nucleotide sequence ID" value="NZ_CP044427.1"/>
</dbReference>
<dbReference type="EMBL" id="CP044427">
    <property type="protein sequence ID" value="QFG69545.1"/>
    <property type="molecule type" value="Genomic_DNA"/>
</dbReference>
<evidence type="ECO:0000256" key="1">
    <source>
        <dbReference type="SAM" id="Phobius"/>
    </source>
</evidence>
<keyword evidence="1" id="KW-0812">Transmembrane</keyword>
<accession>A0A5J6V6Y2</accession>
<sequence length="109" mass="11482">MSPVLISAQNTVTLVLGVVAFALMAWALVDCLRVRADAFPAASKRSKQFWLLLTGVATAIGFVSIFAPLNIFNLAAIIAAAVYHTDVKPAVRAVQGRGGGSHMGPYGPW</sequence>
<dbReference type="KEGG" id="serw:FY030_13270"/>
<keyword evidence="1" id="KW-0472">Membrane</keyword>
<gene>
    <name evidence="2" type="ORF">FY030_13270</name>
</gene>
<keyword evidence="3" id="KW-1185">Reference proteome</keyword>
<dbReference type="AlphaFoldDB" id="A0A5J6V6Y2"/>
<reference evidence="2 3" key="1">
    <citation type="submission" date="2019-09" db="EMBL/GenBank/DDBJ databases">
        <title>Serinicoccus pratensis sp. nov., isolated from meadow soil.</title>
        <authorList>
            <person name="Zhang W."/>
        </authorList>
    </citation>
    <scope>NUCLEOTIDE SEQUENCE [LARGE SCALE GENOMIC DNA]</scope>
    <source>
        <strain evidence="2 3">W204</strain>
    </source>
</reference>
<organism evidence="2 3">
    <name type="scientific">Ornithinimicrobium pratense</name>
    <dbReference type="NCBI Taxonomy" id="2593973"/>
    <lineage>
        <taxon>Bacteria</taxon>
        <taxon>Bacillati</taxon>
        <taxon>Actinomycetota</taxon>
        <taxon>Actinomycetes</taxon>
        <taxon>Micrococcales</taxon>
        <taxon>Ornithinimicrobiaceae</taxon>
        <taxon>Ornithinimicrobium</taxon>
    </lineage>
</organism>
<proteinExistence type="predicted"/>